<gene>
    <name evidence="9" type="primary">Gs1l</name>
    <name evidence="9" type="ORF">Bhyg_13498</name>
</gene>
<dbReference type="EC" id="3.1.3.96" evidence="7"/>
<proteinExistence type="inferred from homology"/>
<comment type="similarity">
    <text evidence="2">Belongs to the HAD-like hydrolase superfamily. CbbY/CbbZ/Gph/YieH family.</text>
</comment>
<keyword evidence="10" id="KW-1185">Reference proteome</keyword>
<dbReference type="InterPro" id="IPR023198">
    <property type="entry name" value="PGP-like_dom2"/>
</dbReference>
<evidence type="ECO:0000256" key="1">
    <source>
        <dbReference type="ARBA" id="ARBA00001946"/>
    </source>
</evidence>
<dbReference type="OrthoDB" id="40579at2759"/>
<dbReference type="PANTHER" id="PTHR18901:SF38">
    <property type="entry name" value="PSEUDOURIDINE-5'-PHOSPHATASE"/>
    <property type="match status" value="1"/>
</dbReference>
<name>A0A9Q0RWF0_9DIPT</name>
<evidence type="ECO:0000313" key="10">
    <source>
        <dbReference type="Proteomes" id="UP001151699"/>
    </source>
</evidence>
<keyword evidence="4" id="KW-0378">Hydrolase</keyword>
<evidence type="ECO:0000256" key="7">
    <source>
        <dbReference type="ARBA" id="ARBA00066578"/>
    </source>
</evidence>
<keyword evidence="5" id="KW-0460">Magnesium</keyword>
<comment type="cofactor">
    <cofactor evidence="1">
        <name>Mg(2+)</name>
        <dbReference type="ChEBI" id="CHEBI:18420"/>
    </cofactor>
</comment>
<dbReference type="FunFam" id="3.40.50.1000:FF:000055">
    <property type="entry name" value="Haloacid dehalogenase-like hydrolase family protein"/>
    <property type="match status" value="1"/>
</dbReference>
<dbReference type="SFLD" id="SFLDS00003">
    <property type="entry name" value="Haloacid_Dehalogenase"/>
    <property type="match status" value="1"/>
</dbReference>
<keyword evidence="3" id="KW-0479">Metal-binding</keyword>
<dbReference type="PANTHER" id="PTHR18901">
    <property type="entry name" value="2-DEOXYGLUCOSE-6-PHOSPHATE PHOSPHATASE 2"/>
    <property type="match status" value="1"/>
</dbReference>
<dbReference type="GO" id="GO:0046872">
    <property type="term" value="F:metal ion binding"/>
    <property type="evidence" value="ECO:0007669"/>
    <property type="project" value="UniProtKB-KW"/>
</dbReference>
<accession>A0A9Q0RWF0</accession>
<dbReference type="Gene3D" id="1.10.150.240">
    <property type="entry name" value="Putative phosphatase, domain 2"/>
    <property type="match status" value="2"/>
</dbReference>
<dbReference type="AlphaFoldDB" id="A0A9Q0RWF0"/>
<dbReference type="Gene3D" id="3.40.50.1000">
    <property type="entry name" value="HAD superfamily/HAD-like"/>
    <property type="match status" value="1"/>
</dbReference>
<dbReference type="SFLD" id="SFLDG01129">
    <property type="entry name" value="C1.5:_HAD__Beta-PGM__Phosphata"/>
    <property type="match status" value="1"/>
</dbReference>
<evidence type="ECO:0000256" key="4">
    <source>
        <dbReference type="ARBA" id="ARBA00022801"/>
    </source>
</evidence>
<evidence type="ECO:0000256" key="8">
    <source>
        <dbReference type="ARBA" id="ARBA00083904"/>
    </source>
</evidence>
<dbReference type="EMBL" id="WJQU01000004">
    <property type="protein sequence ID" value="KAJ6634917.1"/>
    <property type="molecule type" value="Genomic_DNA"/>
</dbReference>
<evidence type="ECO:0000256" key="3">
    <source>
        <dbReference type="ARBA" id="ARBA00022723"/>
    </source>
</evidence>
<dbReference type="Proteomes" id="UP001151699">
    <property type="component" value="Chromosome C"/>
</dbReference>
<dbReference type="InterPro" id="IPR006439">
    <property type="entry name" value="HAD-SF_hydro_IA"/>
</dbReference>
<dbReference type="InterPro" id="IPR036412">
    <property type="entry name" value="HAD-like_sf"/>
</dbReference>
<dbReference type="GO" id="GO:1990738">
    <property type="term" value="F:pseudouridine 5'-phosphatase activity"/>
    <property type="evidence" value="ECO:0007669"/>
    <property type="project" value="UniProtKB-EC"/>
</dbReference>
<protein>
    <recommendedName>
        <fullName evidence="7">pseudouridine 5'-phosphatase</fullName>
        <ecNumber evidence="7">3.1.3.96</ecNumber>
    </recommendedName>
    <alternativeName>
        <fullName evidence="8">Pseudouridine-5'-monophosphatase</fullName>
    </alternativeName>
</protein>
<dbReference type="InterPro" id="IPR023214">
    <property type="entry name" value="HAD_sf"/>
</dbReference>
<dbReference type="Pfam" id="PF00702">
    <property type="entry name" value="Hydrolase"/>
    <property type="match status" value="1"/>
</dbReference>
<dbReference type="FunFam" id="1.10.150.240:FF:000001">
    <property type="entry name" value="Haloacid dehalogenase-like hydrolase domain"/>
    <property type="match status" value="1"/>
</dbReference>
<sequence>MLDIREKGEEIVCKNTVREWWGVLHSIVPRAYKYSIRKMIRLFSASRSSSQFVSKTKMSINKVSHVIFDMDGLLLDTETLYTKVYQKILDPFGKVYTWDVKQTLMGAHAHEAAKIMVKTYDLPITWEEFAEQAKTLTTEIMGTADFLPDTEHIYEGLVRDIAKMYNKPYPLDTRLRILGTTEQMTAKIAVNDLKLPITVDEFRQTFSNLGRQRLRNVTWLRGAERLLKHLHDNNVPIALGTSSSKEIAEIKMANHSAIFDLFHHKVMGSTDPDVKVGKPAPDIFLVAAQRFPDRPDPANCLVFEDAPNGVRAACLAGMQSVMVPDKMVADELRQEATIVIDSLEHFQPEIFGLPPFPKA</sequence>
<dbReference type="NCBIfam" id="TIGR01509">
    <property type="entry name" value="HAD-SF-IA-v3"/>
    <property type="match status" value="1"/>
</dbReference>
<evidence type="ECO:0000256" key="5">
    <source>
        <dbReference type="ARBA" id="ARBA00022842"/>
    </source>
</evidence>
<comment type="caution">
    <text evidence="9">The sequence shown here is derived from an EMBL/GenBank/DDBJ whole genome shotgun (WGS) entry which is preliminary data.</text>
</comment>
<evidence type="ECO:0000256" key="6">
    <source>
        <dbReference type="ARBA" id="ARBA00052504"/>
    </source>
</evidence>
<dbReference type="SUPFAM" id="SSF56784">
    <property type="entry name" value="HAD-like"/>
    <property type="match status" value="2"/>
</dbReference>
<evidence type="ECO:0000256" key="2">
    <source>
        <dbReference type="ARBA" id="ARBA00006171"/>
    </source>
</evidence>
<organism evidence="9 10">
    <name type="scientific">Pseudolycoriella hygida</name>
    <dbReference type="NCBI Taxonomy" id="35572"/>
    <lineage>
        <taxon>Eukaryota</taxon>
        <taxon>Metazoa</taxon>
        <taxon>Ecdysozoa</taxon>
        <taxon>Arthropoda</taxon>
        <taxon>Hexapoda</taxon>
        <taxon>Insecta</taxon>
        <taxon>Pterygota</taxon>
        <taxon>Neoptera</taxon>
        <taxon>Endopterygota</taxon>
        <taxon>Diptera</taxon>
        <taxon>Nematocera</taxon>
        <taxon>Sciaroidea</taxon>
        <taxon>Sciaridae</taxon>
        <taxon>Pseudolycoriella</taxon>
    </lineage>
</organism>
<reference evidence="9" key="1">
    <citation type="submission" date="2022-07" db="EMBL/GenBank/DDBJ databases">
        <authorList>
            <person name="Trinca V."/>
            <person name="Uliana J.V.C."/>
            <person name="Torres T.T."/>
            <person name="Ward R.J."/>
            <person name="Monesi N."/>
        </authorList>
    </citation>
    <scope>NUCLEOTIDE SEQUENCE</scope>
    <source>
        <strain evidence="9">HSMRA1968</strain>
        <tissue evidence="9">Whole embryos</tissue>
    </source>
</reference>
<evidence type="ECO:0000313" key="9">
    <source>
        <dbReference type="EMBL" id="KAJ6634917.1"/>
    </source>
</evidence>
<comment type="catalytic activity">
    <reaction evidence="6">
        <text>psi-UMP + H2O = pseudouridine + phosphate</text>
        <dbReference type="Rhea" id="RHEA:10944"/>
        <dbReference type="ChEBI" id="CHEBI:15377"/>
        <dbReference type="ChEBI" id="CHEBI:17802"/>
        <dbReference type="ChEBI" id="CHEBI:43474"/>
        <dbReference type="ChEBI" id="CHEBI:58380"/>
        <dbReference type="EC" id="3.1.3.96"/>
    </reaction>
</comment>